<feature type="compositionally biased region" description="Low complexity" evidence="5">
    <location>
        <begin position="312"/>
        <end position="322"/>
    </location>
</feature>
<evidence type="ECO:0000313" key="8">
    <source>
        <dbReference type="Proteomes" id="UP001151295"/>
    </source>
</evidence>
<dbReference type="Pfam" id="PF00412">
    <property type="entry name" value="LIM"/>
    <property type="match status" value="2"/>
</dbReference>
<dbReference type="SMART" id="SM00132">
    <property type="entry name" value="LIM"/>
    <property type="match status" value="2"/>
</dbReference>
<feature type="compositionally biased region" description="Low complexity" evidence="5">
    <location>
        <begin position="212"/>
        <end position="233"/>
    </location>
</feature>
<dbReference type="Proteomes" id="UP001151295">
    <property type="component" value="Unassembled WGS sequence"/>
</dbReference>
<name>A0ABQ8PRT8_9FUNG</name>
<feature type="region of interest" description="Disordered" evidence="5">
    <location>
        <begin position="212"/>
        <end position="473"/>
    </location>
</feature>
<dbReference type="Gene3D" id="2.10.110.10">
    <property type="entry name" value="Cysteine Rich Protein"/>
    <property type="match status" value="2"/>
</dbReference>
<evidence type="ECO:0000313" key="7">
    <source>
        <dbReference type="EMBL" id="KAJ1994772.1"/>
    </source>
</evidence>
<proteinExistence type="predicted"/>
<dbReference type="PROSITE" id="PS50023">
    <property type="entry name" value="LIM_DOMAIN_2"/>
    <property type="match status" value="2"/>
</dbReference>
<evidence type="ECO:0000256" key="2">
    <source>
        <dbReference type="ARBA" id="ARBA00022833"/>
    </source>
</evidence>
<dbReference type="InterPro" id="IPR017351">
    <property type="entry name" value="PINCH-1-4-like"/>
</dbReference>
<keyword evidence="2 4" id="KW-0862">Zinc</keyword>
<dbReference type="SUPFAM" id="SSF57716">
    <property type="entry name" value="Glucocorticoid receptor-like (DNA-binding domain)"/>
    <property type="match status" value="2"/>
</dbReference>
<evidence type="ECO:0000256" key="5">
    <source>
        <dbReference type="SAM" id="MobiDB-lite"/>
    </source>
</evidence>
<comment type="caution">
    <text evidence="7">The sequence shown here is derived from an EMBL/GenBank/DDBJ whole genome shotgun (WGS) entry which is preliminary data.</text>
</comment>
<protein>
    <recommendedName>
        <fullName evidence="6">LIM zinc-binding domain-containing protein</fullName>
    </recommendedName>
</protein>
<sequence>MRVPFLERSVRDSTALPTMTCSQCSQEVHIRQIGMHQCAEQPQVPELPDMKSRGLSSFFDAEPSTRSAPRYNTQDTRKAVESRMFPSSYKPSLQLLEDPDEFDFDEMLNNAAAYRAMSSESLVVSPGPRRIPDFNSSNSSISLDALASGLSPLGLNTNQQMALDGPSDAHSVAAQKKVASSAATQQNSLMQKMAAVSTPTDAPLAASVPSEVVSPVSDSSDSAFTLSSVSSPVQPVPPMRTGSAIAPSTPVPVQPVPLTRTGSATVPSAPAPMQMQRGKSSSSSIGGAQEGAVRADETSHHHHHHHHHHHQQQQQQQQQQKQQQRHVQEQADIQQQTDNGGHKGPSAHSPTVTTTTLRRLETGRDNGSISSSLPIGGMLKARPGGSAARQQGSPTSPMHSAGSAHSDRHSPTDSQIRISARRTNAQGIDSPTFSSPLNDTQYSSLTTPRAIEDPRKLARTTTAPPTVSMRPPNTPHANPLDLLASLVPNAKTAVPHINTQLGKAPKSGPRSAKSLKTAKLDSLLDDLMGEMHMLNVSTESDRDSMVSTASIGHSPFEANPLRGRFDSTVSTASTSSTLSNGAKRQLHCTVCGTGISMGRNAVVRSSGLRSDIPPAVQGIEHQGRVYCVRDYRRQLSVCRGCQRPCDPASKDTVSALDAWWHRACFNCQECHKPFPDKSFYVFEHRPFCRYHYHKLNRSLCVACEEPIEGPCAQVLEGRFHPECFACHHCGDALRDVYYSLDGRFFCEAHVHQHRASRSVNKRMTVFGHV</sequence>
<evidence type="ECO:0000256" key="1">
    <source>
        <dbReference type="ARBA" id="ARBA00022723"/>
    </source>
</evidence>
<dbReference type="PROSITE" id="PS00478">
    <property type="entry name" value="LIM_DOMAIN_1"/>
    <property type="match status" value="1"/>
</dbReference>
<keyword evidence="1 4" id="KW-0479">Metal-binding</keyword>
<feature type="compositionally biased region" description="Basic residues" evidence="5">
    <location>
        <begin position="300"/>
        <end position="311"/>
    </location>
</feature>
<gene>
    <name evidence="7" type="ORF">EDC05_001394</name>
</gene>
<dbReference type="EMBL" id="JANBQD010000010">
    <property type="protein sequence ID" value="KAJ1994772.1"/>
    <property type="molecule type" value="Genomic_DNA"/>
</dbReference>
<keyword evidence="8" id="KW-1185">Reference proteome</keyword>
<feature type="compositionally biased region" description="Polar residues" evidence="5">
    <location>
        <begin position="277"/>
        <end position="286"/>
    </location>
</feature>
<keyword evidence="3 4" id="KW-0440">LIM domain</keyword>
<dbReference type="InterPro" id="IPR001781">
    <property type="entry name" value="Znf_LIM"/>
</dbReference>
<reference evidence="7" key="1">
    <citation type="submission" date="2022-07" db="EMBL/GenBank/DDBJ databases">
        <title>Phylogenomic reconstructions and comparative analyses of Kickxellomycotina fungi.</title>
        <authorList>
            <person name="Reynolds N.K."/>
            <person name="Stajich J.E."/>
            <person name="Barry K."/>
            <person name="Grigoriev I.V."/>
            <person name="Crous P."/>
            <person name="Smith M.E."/>
        </authorList>
    </citation>
    <scope>NUCLEOTIDE SEQUENCE</scope>
    <source>
        <strain evidence="7">BCRC 34882</strain>
    </source>
</reference>
<dbReference type="PANTHER" id="PTHR24210">
    <property type="entry name" value="LIM DOMAIN-CONTAINING PROTEIN"/>
    <property type="match status" value="1"/>
</dbReference>
<organism evidence="7 8">
    <name type="scientific">Coemansia umbellata</name>
    <dbReference type="NCBI Taxonomy" id="1424467"/>
    <lineage>
        <taxon>Eukaryota</taxon>
        <taxon>Fungi</taxon>
        <taxon>Fungi incertae sedis</taxon>
        <taxon>Zoopagomycota</taxon>
        <taxon>Kickxellomycotina</taxon>
        <taxon>Kickxellomycetes</taxon>
        <taxon>Kickxellales</taxon>
        <taxon>Kickxellaceae</taxon>
        <taxon>Coemansia</taxon>
    </lineage>
</organism>
<evidence type="ECO:0000256" key="4">
    <source>
        <dbReference type="PROSITE-ProRule" id="PRU00125"/>
    </source>
</evidence>
<feature type="compositionally biased region" description="Polar residues" evidence="5">
    <location>
        <begin position="412"/>
        <end position="447"/>
    </location>
</feature>
<dbReference type="CDD" id="cd08368">
    <property type="entry name" value="LIM"/>
    <property type="match status" value="1"/>
</dbReference>
<feature type="domain" description="LIM zinc-binding" evidence="6">
    <location>
        <begin position="636"/>
        <end position="698"/>
    </location>
</feature>
<feature type="domain" description="LIM zinc-binding" evidence="6">
    <location>
        <begin position="699"/>
        <end position="756"/>
    </location>
</feature>
<feature type="compositionally biased region" description="Polar residues" evidence="5">
    <location>
        <begin position="388"/>
        <end position="398"/>
    </location>
</feature>
<evidence type="ECO:0000256" key="3">
    <source>
        <dbReference type="ARBA" id="ARBA00023038"/>
    </source>
</evidence>
<evidence type="ECO:0000259" key="6">
    <source>
        <dbReference type="PROSITE" id="PS50023"/>
    </source>
</evidence>
<dbReference type="PANTHER" id="PTHR24210:SF14">
    <property type="entry name" value="LIM ZINC-BINDING DOMAIN-CONTAINING PROTEIN"/>
    <property type="match status" value="1"/>
</dbReference>
<accession>A0ABQ8PRT8</accession>